<feature type="transmembrane region" description="Helical" evidence="9">
    <location>
        <begin position="70"/>
        <end position="86"/>
    </location>
</feature>
<name>A0A948WXL6_9BACT</name>
<comment type="caution">
    <text evidence="11">The sequence shown here is derived from an EMBL/GenBank/DDBJ whole genome shotgun (WGS) entry which is preliminary data.</text>
</comment>
<evidence type="ECO:0000256" key="2">
    <source>
        <dbReference type="ARBA" id="ARBA00004141"/>
    </source>
</evidence>
<dbReference type="PRINTS" id="PR01386">
    <property type="entry name" value="CCMCBIOGNSIS"/>
</dbReference>
<gene>
    <name evidence="11" type="primary">ccsA</name>
    <name evidence="11" type="ORF">H9777_07735</name>
</gene>
<evidence type="ECO:0000256" key="1">
    <source>
        <dbReference type="ARBA" id="ARBA00002442"/>
    </source>
</evidence>
<feature type="transmembrane region" description="Helical" evidence="9">
    <location>
        <begin position="37"/>
        <end position="58"/>
    </location>
</feature>
<dbReference type="GO" id="GO:0020037">
    <property type="term" value="F:heme binding"/>
    <property type="evidence" value="ECO:0007669"/>
    <property type="project" value="InterPro"/>
</dbReference>
<dbReference type="PANTHER" id="PTHR30071">
    <property type="entry name" value="HEME EXPORTER PROTEIN C"/>
    <property type="match status" value="1"/>
</dbReference>
<evidence type="ECO:0000313" key="12">
    <source>
        <dbReference type="Proteomes" id="UP000783796"/>
    </source>
</evidence>
<comment type="similarity">
    <text evidence="3">Belongs to the CcmC/CycZ/HelC family.</text>
</comment>
<feature type="transmembrane region" description="Helical" evidence="9">
    <location>
        <begin position="201"/>
        <end position="218"/>
    </location>
</feature>
<keyword evidence="8 9" id="KW-0472">Membrane</keyword>
<reference evidence="11" key="2">
    <citation type="submission" date="2021-04" db="EMBL/GenBank/DDBJ databases">
        <authorList>
            <person name="Gilroy R."/>
        </authorList>
    </citation>
    <scope>NUCLEOTIDE SEQUENCE</scope>
    <source>
        <strain evidence="11">G4-2901</strain>
    </source>
</reference>
<evidence type="ECO:0000256" key="9">
    <source>
        <dbReference type="SAM" id="Phobius"/>
    </source>
</evidence>
<evidence type="ECO:0000256" key="6">
    <source>
        <dbReference type="ARBA" id="ARBA00022748"/>
    </source>
</evidence>
<dbReference type="Pfam" id="PF01578">
    <property type="entry name" value="Cytochrom_C_asm"/>
    <property type="match status" value="1"/>
</dbReference>
<keyword evidence="6" id="KW-0201">Cytochrome c-type biogenesis</keyword>
<evidence type="ECO:0000256" key="8">
    <source>
        <dbReference type="ARBA" id="ARBA00023136"/>
    </source>
</evidence>
<protein>
    <recommendedName>
        <fullName evidence="4">Heme exporter protein C</fullName>
    </recommendedName>
</protein>
<dbReference type="InterPro" id="IPR002541">
    <property type="entry name" value="Cyt_c_assembly"/>
</dbReference>
<evidence type="ECO:0000256" key="4">
    <source>
        <dbReference type="ARBA" id="ARBA00016463"/>
    </source>
</evidence>
<dbReference type="GO" id="GO:0005886">
    <property type="term" value="C:plasma membrane"/>
    <property type="evidence" value="ECO:0007669"/>
    <property type="project" value="TreeGrafter"/>
</dbReference>
<reference evidence="11" key="1">
    <citation type="journal article" date="2021" name="PeerJ">
        <title>Extensive microbial diversity within the chicken gut microbiome revealed by metagenomics and culture.</title>
        <authorList>
            <person name="Gilroy R."/>
            <person name="Ravi A."/>
            <person name="Getino M."/>
            <person name="Pursley I."/>
            <person name="Horton D.L."/>
            <person name="Alikhan N.F."/>
            <person name="Baker D."/>
            <person name="Gharbi K."/>
            <person name="Hall N."/>
            <person name="Watson M."/>
            <person name="Adriaenssens E.M."/>
            <person name="Foster-Nyarko E."/>
            <person name="Jarju S."/>
            <person name="Secka A."/>
            <person name="Antonio M."/>
            <person name="Oren A."/>
            <person name="Chaudhuri R.R."/>
            <person name="La Ragione R."/>
            <person name="Hildebrand F."/>
            <person name="Pallen M.J."/>
        </authorList>
    </citation>
    <scope>NUCLEOTIDE SEQUENCE</scope>
    <source>
        <strain evidence="11">G4-2901</strain>
    </source>
</reference>
<dbReference type="InterPro" id="IPR003557">
    <property type="entry name" value="Cyt_c_biogenesis_CcmC"/>
</dbReference>
<evidence type="ECO:0000256" key="5">
    <source>
        <dbReference type="ARBA" id="ARBA00022692"/>
    </source>
</evidence>
<dbReference type="PANTHER" id="PTHR30071:SF1">
    <property type="entry name" value="CYTOCHROME B_B6 PROTEIN-RELATED"/>
    <property type="match status" value="1"/>
</dbReference>
<dbReference type="GO" id="GO:0017004">
    <property type="term" value="P:cytochrome complex assembly"/>
    <property type="evidence" value="ECO:0007669"/>
    <property type="project" value="UniProtKB-KW"/>
</dbReference>
<dbReference type="InterPro" id="IPR045062">
    <property type="entry name" value="Cyt_c_biogenesis_CcsA/CcmC"/>
</dbReference>
<feature type="domain" description="Cytochrome c assembly protein" evidence="10">
    <location>
        <begin position="70"/>
        <end position="249"/>
    </location>
</feature>
<comment type="function">
    <text evidence="1">Required for the export of heme to the periplasm for the biogenesis of c-type cytochromes.</text>
</comment>
<feature type="transmembrane region" description="Helical" evidence="9">
    <location>
        <begin position="6"/>
        <end position="25"/>
    </location>
</feature>
<keyword evidence="7 9" id="KW-1133">Transmembrane helix</keyword>
<keyword evidence="5 9" id="KW-0812">Transmembrane</keyword>
<comment type="subcellular location">
    <subcellularLocation>
        <location evidence="2">Membrane</location>
        <topology evidence="2">Multi-pass membrane protein</topology>
    </subcellularLocation>
</comment>
<feature type="transmembrane region" description="Helical" evidence="9">
    <location>
        <begin position="166"/>
        <end position="186"/>
    </location>
</feature>
<evidence type="ECO:0000256" key="3">
    <source>
        <dbReference type="ARBA" id="ARBA00005840"/>
    </source>
</evidence>
<dbReference type="EMBL" id="JAHLFW010000068">
    <property type="protein sequence ID" value="MBU3838186.1"/>
    <property type="molecule type" value="Genomic_DNA"/>
</dbReference>
<accession>A0A948WXL6</accession>
<evidence type="ECO:0000259" key="10">
    <source>
        <dbReference type="Pfam" id="PF01578"/>
    </source>
</evidence>
<dbReference type="GO" id="GO:0015232">
    <property type="term" value="F:heme transmembrane transporter activity"/>
    <property type="evidence" value="ECO:0007669"/>
    <property type="project" value="InterPro"/>
</dbReference>
<organism evidence="11 12">
    <name type="scientific">Candidatus Phocaeicola faecigallinarum</name>
    <dbReference type="NCBI Taxonomy" id="2838732"/>
    <lineage>
        <taxon>Bacteria</taxon>
        <taxon>Pseudomonadati</taxon>
        <taxon>Bacteroidota</taxon>
        <taxon>Bacteroidia</taxon>
        <taxon>Bacteroidales</taxon>
        <taxon>Bacteroidaceae</taxon>
        <taxon>Phocaeicola</taxon>
    </lineage>
</organism>
<feature type="transmembrane region" description="Helical" evidence="9">
    <location>
        <begin position="227"/>
        <end position="246"/>
    </location>
</feature>
<feature type="transmembrane region" description="Helical" evidence="9">
    <location>
        <begin position="132"/>
        <end position="154"/>
    </location>
</feature>
<sequence length="262" mass="30297">MTINWDVFYIFTIISVILWIISSVASATRNGISKTAVATGMAGCIVFLGFIIGLWIYLQRPPLRTMGETRLWYSLFMGISGLITYWRWKYRWILSFSTLVSTVFCIINILKPEIHDQSLMPALQSVWFIPHVTVYMFSYSVLGCAFIIGCIGMKKHKEIYTTTADELVYTGTAFLTIGMLTGAIWAKDAWGNYWSWDPKETWAAITWTIYLMYIHIRLQRTYKSKRLLYGLLIAGFLSLQMCWYGVNYLPAAQKSVHLYNRQ</sequence>
<dbReference type="Proteomes" id="UP000783796">
    <property type="component" value="Unassembled WGS sequence"/>
</dbReference>
<evidence type="ECO:0000256" key="7">
    <source>
        <dbReference type="ARBA" id="ARBA00022989"/>
    </source>
</evidence>
<evidence type="ECO:0000313" key="11">
    <source>
        <dbReference type="EMBL" id="MBU3838186.1"/>
    </source>
</evidence>
<dbReference type="AlphaFoldDB" id="A0A948WXL6"/>
<proteinExistence type="inferred from homology"/>